<evidence type="ECO:0000256" key="10">
    <source>
        <dbReference type="SAM" id="MobiDB-lite"/>
    </source>
</evidence>
<keyword evidence="4 11" id="KW-0812">Transmembrane</keyword>
<dbReference type="Pfam" id="PF07774">
    <property type="entry name" value="EMC1_C"/>
    <property type="match status" value="1"/>
</dbReference>
<dbReference type="InterPro" id="IPR011678">
    <property type="entry name" value="EMC1_C"/>
</dbReference>
<dbReference type="InterPro" id="IPR026895">
    <property type="entry name" value="EMC1"/>
</dbReference>
<dbReference type="PANTHER" id="PTHR21573:SF0">
    <property type="entry name" value="ER MEMBRANE PROTEIN COMPLEX SUBUNIT 1"/>
    <property type="match status" value="1"/>
</dbReference>
<name>A0A6U6JLV7_9STRA</name>
<protein>
    <recommendedName>
        <fullName evidence="3">ER membrane protein complex subunit 1</fullName>
    </recommendedName>
</protein>
<keyword evidence="6" id="KW-0256">Endoplasmic reticulum</keyword>
<keyword evidence="7 11" id="KW-1133">Transmembrane helix</keyword>
<keyword evidence="8 11" id="KW-0472">Membrane</keyword>
<evidence type="ECO:0000256" key="3">
    <source>
        <dbReference type="ARBA" id="ARBA00020824"/>
    </source>
</evidence>
<comment type="subcellular location">
    <subcellularLocation>
        <location evidence="1">Endoplasmic reticulum membrane</location>
        <topology evidence="1">Single-pass type I membrane protein</topology>
    </subcellularLocation>
</comment>
<dbReference type="PANTHER" id="PTHR21573">
    <property type="entry name" value="ER MEMBRANE PROTEIN COMPLEX SUBUNIT 1"/>
    <property type="match status" value="1"/>
</dbReference>
<evidence type="ECO:0000259" key="12">
    <source>
        <dbReference type="Pfam" id="PF07774"/>
    </source>
</evidence>
<accession>A0A6U6JLV7</accession>
<keyword evidence="9" id="KW-0325">Glycoprotein</keyword>
<evidence type="ECO:0000256" key="11">
    <source>
        <dbReference type="SAM" id="Phobius"/>
    </source>
</evidence>
<gene>
    <name evidence="13" type="ORF">OAUR00152_LOCUS35390</name>
    <name evidence="14" type="ORF">OAUR00152_LOCUS35391</name>
</gene>
<evidence type="ECO:0000256" key="2">
    <source>
        <dbReference type="ARBA" id="ARBA00007904"/>
    </source>
</evidence>
<evidence type="ECO:0000256" key="8">
    <source>
        <dbReference type="ARBA" id="ARBA00023136"/>
    </source>
</evidence>
<comment type="similarity">
    <text evidence="2">Belongs to the EMC1 family.</text>
</comment>
<keyword evidence="5" id="KW-0732">Signal</keyword>
<sequence length="871" mass="91700">MAIAAAAEDVITITFDLGAGATTARRTGATELHPLWTSLASIHPPTDTVGAAVGGYDGYVTIAGDDDRYPTTRRTAALYRFDPTIGKIRKQLYEGPSYHEGEEENQDDAVVRCADIKLTFEYDIKKEMTSVNAYRVKGEEVVGALAVSGNAATSLLKGAPLKTDHTFVLKCSPSGASILATATGGTTLYLTATFQSSGVSLNLAWSAEEALGAISSATFLDESHVPVPSSAEEEEDEEEALIHGLSFPSRLASQADSLKSFLAGGVATYLRNALFSSGDGKSRDAAFGFSKVAVLLNARQHMLVGSELGGRARGALRWTKRLDPSAAWHRVIHGGPSARTGVNGGQDGHALHGHEILVLSYVPAETGARGYSGEGGAEGAGTLRWTCLDGLTGRVHHESKIELGGGGGGVAQIVPLHSPHHAAGECRQMAALVREDDSVGVVPDTPHAREVLGEAIRTANGGNGLYAHTLNRSAGDIRSLRIESSEAGSKAMLVGEASFSPDKERVVSVAYPRRNEVIQSPATILGDDSLLLKYLNPHLCVVVTEATPAFLSRMGGDDDEEDGGFHKALGTEGKGSGGDSDAGKTKPLGVTKPGEESPSAPPPAKAPIPSLFVNVLDTVSGRVLHRASHSRLPDNSDSLASTKSVTNVPVLISENWIVYAFPNARTQRTELGVLTLHEGMIDKTGITMTSSPDQDLSFSSLTSPRPIVLSKTYGLQVPVKALGITTTRGGISVKHVLLSTGVKGSVSAVDRRTLDPRRPTGEPKQSEKAEGLIRYFPLIPLTTKFTPSYDLEVRDAAVIESAAAQVESASLTLAFGGPDVFYARLSPSRGFDLLPDSFNRPLLSVVVLGLVAVVVALKGMSNKKMVAVGWT</sequence>
<proteinExistence type="inferred from homology"/>
<dbReference type="GO" id="GO:0072546">
    <property type="term" value="C:EMC complex"/>
    <property type="evidence" value="ECO:0007669"/>
    <property type="project" value="InterPro"/>
</dbReference>
<evidence type="ECO:0000256" key="1">
    <source>
        <dbReference type="ARBA" id="ARBA00004115"/>
    </source>
</evidence>
<evidence type="ECO:0000256" key="5">
    <source>
        <dbReference type="ARBA" id="ARBA00022729"/>
    </source>
</evidence>
<evidence type="ECO:0000256" key="9">
    <source>
        <dbReference type="ARBA" id="ARBA00023180"/>
    </source>
</evidence>
<evidence type="ECO:0000256" key="6">
    <source>
        <dbReference type="ARBA" id="ARBA00022824"/>
    </source>
</evidence>
<feature type="domain" description="ER membrane protein complex subunit 1 C-terminal" evidence="12">
    <location>
        <begin position="653"/>
        <end position="870"/>
    </location>
</feature>
<organism evidence="14">
    <name type="scientific">Odontella aurita</name>
    <dbReference type="NCBI Taxonomy" id="265563"/>
    <lineage>
        <taxon>Eukaryota</taxon>
        <taxon>Sar</taxon>
        <taxon>Stramenopiles</taxon>
        <taxon>Ochrophyta</taxon>
        <taxon>Bacillariophyta</taxon>
        <taxon>Mediophyceae</taxon>
        <taxon>Biddulphiophycidae</taxon>
        <taxon>Eupodiscales</taxon>
        <taxon>Odontellaceae</taxon>
        <taxon>Odontella</taxon>
    </lineage>
</organism>
<dbReference type="GO" id="GO:0034975">
    <property type="term" value="P:protein folding in endoplasmic reticulum"/>
    <property type="evidence" value="ECO:0007669"/>
    <property type="project" value="TreeGrafter"/>
</dbReference>
<evidence type="ECO:0000256" key="7">
    <source>
        <dbReference type="ARBA" id="ARBA00022989"/>
    </source>
</evidence>
<feature type="transmembrane region" description="Helical" evidence="11">
    <location>
        <begin position="838"/>
        <end position="857"/>
    </location>
</feature>
<reference evidence="14" key="1">
    <citation type="submission" date="2021-01" db="EMBL/GenBank/DDBJ databases">
        <authorList>
            <person name="Corre E."/>
            <person name="Pelletier E."/>
            <person name="Niang G."/>
            <person name="Scheremetjew M."/>
            <person name="Finn R."/>
            <person name="Kale V."/>
            <person name="Holt S."/>
            <person name="Cochrane G."/>
            <person name="Meng A."/>
            <person name="Brown T."/>
            <person name="Cohen L."/>
        </authorList>
    </citation>
    <scope>NUCLEOTIDE SEQUENCE</scope>
    <source>
        <strain evidence="14">Isolate 1302-5</strain>
    </source>
</reference>
<dbReference type="EMBL" id="HBKQ01051309">
    <property type="protein sequence ID" value="CAE2276923.1"/>
    <property type="molecule type" value="Transcribed_RNA"/>
</dbReference>
<evidence type="ECO:0000256" key="4">
    <source>
        <dbReference type="ARBA" id="ARBA00022692"/>
    </source>
</evidence>
<dbReference type="AlphaFoldDB" id="A0A6U6JLV7"/>
<evidence type="ECO:0000313" key="14">
    <source>
        <dbReference type="EMBL" id="CAE2276925.1"/>
    </source>
</evidence>
<feature type="region of interest" description="Disordered" evidence="10">
    <location>
        <begin position="553"/>
        <end position="607"/>
    </location>
</feature>
<dbReference type="EMBL" id="HBKQ01051310">
    <property type="protein sequence ID" value="CAE2276925.1"/>
    <property type="molecule type" value="Transcribed_RNA"/>
</dbReference>
<evidence type="ECO:0000313" key="13">
    <source>
        <dbReference type="EMBL" id="CAE2276923.1"/>
    </source>
</evidence>